<dbReference type="GO" id="GO:0016787">
    <property type="term" value="F:hydrolase activity"/>
    <property type="evidence" value="ECO:0007669"/>
    <property type="project" value="UniProtKB-KW"/>
</dbReference>
<dbReference type="InterPro" id="IPR000086">
    <property type="entry name" value="NUDIX_hydrolase_dom"/>
</dbReference>
<proteinExistence type="predicted"/>
<sequence>MCIGYTNIITGAANDHFLISSLATIPVQKNMMPKYKFAVIAVDVIIFTIKNEELQVLLIKMKKKPYKDCWAAPGGLIGLRENCEQAAKRQLSQKAGVGNVYLEQLYTFSEINRDPFGRVVSVAYFALLPPSGLNLKTTAEYADVGWHPVNQLPKMAYDHKKIINAAAKRLKAKLGYTNIVCNLLPESFTLTDLQRTYEIILGRKLDKRNFRKKILSLKLIRKLKQQRKGVANRPAELYKFARRKPQIVEIL</sequence>
<dbReference type="SUPFAM" id="SSF46785">
    <property type="entry name" value="Winged helix' DNA-binding domain"/>
    <property type="match status" value="1"/>
</dbReference>
<accession>A0A2H0KT47</accession>
<organism evidence="2 3">
    <name type="scientific">Candidatus Portnoybacteria bacterium CG11_big_fil_rev_8_21_14_0_20_44_10</name>
    <dbReference type="NCBI Taxonomy" id="1974818"/>
    <lineage>
        <taxon>Bacteria</taxon>
        <taxon>Candidatus Portnoyibacteriota</taxon>
    </lineage>
</organism>
<dbReference type="CDD" id="cd18873">
    <property type="entry name" value="NUDIX_NadM_like"/>
    <property type="match status" value="1"/>
</dbReference>
<protein>
    <submittedName>
        <fullName evidence="2">NUDIX hydrolase</fullName>
    </submittedName>
</protein>
<dbReference type="PANTHER" id="PTHR43736">
    <property type="entry name" value="ADP-RIBOSE PYROPHOSPHATASE"/>
    <property type="match status" value="1"/>
</dbReference>
<evidence type="ECO:0000259" key="1">
    <source>
        <dbReference type="PROSITE" id="PS51462"/>
    </source>
</evidence>
<dbReference type="InterPro" id="IPR054105">
    <property type="entry name" value="WHD_NrtR"/>
</dbReference>
<dbReference type="Pfam" id="PF21906">
    <property type="entry name" value="WHD_NrtR"/>
    <property type="match status" value="1"/>
</dbReference>
<gene>
    <name evidence="2" type="ORF">COV85_01285</name>
</gene>
<dbReference type="AlphaFoldDB" id="A0A2H0KT47"/>
<dbReference type="InterPro" id="IPR036390">
    <property type="entry name" value="WH_DNA-bd_sf"/>
</dbReference>
<keyword evidence="2" id="KW-0378">Hydrolase</keyword>
<dbReference type="InterPro" id="IPR036388">
    <property type="entry name" value="WH-like_DNA-bd_sf"/>
</dbReference>
<dbReference type="SUPFAM" id="SSF55811">
    <property type="entry name" value="Nudix"/>
    <property type="match status" value="1"/>
</dbReference>
<dbReference type="PROSITE" id="PS51462">
    <property type="entry name" value="NUDIX"/>
    <property type="match status" value="1"/>
</dbReference>
<name>A0A2H0KT47_9BACT</name>
<dbReference type="EMBL" id="PCVN01000034">
    <property type="protein sequence ID" value="PIQ74604.1"/>
    <property type="molecule type" value="Genomic_DNA"/>
</dbReference>
<evidence type="ECO:0000313" key="2">
    <source>
        <dbReference type="EMBL" id="PIQ74604.1"/>
    </source>
</evidence>
<dbReference type="Proteomes" id="UP000231550">
    <property type="component" value="Unassembled WGS sequence"/>
</dbReference>
<evidence type="ECO:0000313" key="3">
    <source>
        <dbReference type="Proteomes" id="UP000231550"/>
    </source>
</evidence>
<dbReference type="Gene3D" id="3.90.79.10">
    <property type="entry name" value="Nucleoside Triphosphate Pyrophosphohydrolase"/>
    <property type="match status" value="1"/>
</dbReference>
<comment type="caution">
    <text evidence="2">The sequence shown here is derived from an EMBL/GenBank/DDBJ whole genome shotgun (WGS) entry which is preliminary data.</text>
</comment>
<dbReference type="PANTHER" id="PTHR43736:SF4">
    <property type="entry name" value="SLR1690 PROTEIN"/>
    <property type="match status" value="1"/>
</dbReference>
<dbReference type="Pfam" id="PF00293">
    <property type="entry name" value="NUDIX"/>
    <property type="match status" value="1"/>
</dbReference>
<reference evidence="2 3" key="1">
    <citation type="submission" date="2017-09" db="EMBL/GenBank/DDBJ databases">
        <title>Depth-based differentiation of microbial function through sediment-hosted aquifers and enrichment of novel symbionts in the deep terrestrial subsurface.</title>
        <authorList>
            <person name="Probst A.J."/>
            <person name="Ladd B."/>
            <person name="Jarett J.K."/>
            <person name="Geller-Mcgrath D.E."/>
            <person name="Sieber C.M."/>
            <person name="Emerson J.B."/>
            <person name="Anantharaman K."/>
            <person name="Thomas B.C."/>
            <person name="Malmstrom R."/>
            <person name="Stieglmeier M."/>
            <person name="Klingl A."/>
            <person name="Woyke T."/>
            <person name="Ryan C.M."/>
            <person name="Banfield J.F."/>
        </authorList>
    </citation>
    <scope>NUCLEOTIDE SEQUENCE [LARGE SCALE GENOMIC DNA]</scope>
    <source>
        <strain evidence="2">CG11_big_fil_rev_8_21_14_0_20_44_10</strain>
    </source>
</reference>
<feature type="domain" description="Nudix hydrolase" evidence="1">
    <location>
        <begin position="37"/>
        <end position="170"/>
    </location>
</feature>
<dbReference type="Gene3D" id="1.10.10.10">
    <property type="entry name" value="Winged helix-like DNA-binding domain superfamily/Winged helix DNA-binding domain"/>
    <property type="match status" value="1"/>
</dbReference>
<dbReference type="InterPro" id="IPR015797">
    <property type="entry name" value="NUDIX_hydrolase-like_dom_sf"/>
</dbReference>